<dbReference type="InterPro" id="IPR000182">
    <property type="entry name" value="GNAT_dom"/>
</dbReference>
<accession>A0ABP6LH68</accession>
<evidence type="ECO:0000313" key="3">
    <source>
        <dbReference type="Proteomes" id="UP001499930"/>
    </source>
</evidence>
<name>A0ABP6LH68_9ACTN</name>
<keyword evidence="3" id="KW-1185">Reference proteome</keyword>
<feature type="domain" description="N-acetyltransferase" evidence="1">
    <location>
        <begin position="45"/>
        <end position="163"/>
    </location>
</feature>
<sequence>MTGTPPTTEIVIETHGPSEAYALTGTVCELYRAVFSLPPFNGNAEEFANQRRYLPRLLHRPGFRLTTARSGPDFIGFGYGYLLPPDTAWWSRLTDPVDEEFATETGTRTFAVIDYGVLPGSRNAGIGRRIHDELLGGSGAERATLTVQPAAVRTQAVYRRWGWRKVSRRTMDPPIPAPVFDVLVLETMPGPPDAGPVG</sequence>
<organism evidence="2 3">
    <name type="scientific">Streptosporangium longisporum</name>
    <dbReference type="NCBI Taxonomy" id="46187"/>
    <lineage>
        <taxon>Bacteria</taxon>
        <taxon>Bacillati</taxon>
        <taxon>Actinomycetota</taxon>
        <taxon>Actinomycetes</taxon>
        <taxon>Streptosporangiales</taxon>
        <taxon>Streptosporangiaceae</taxon>
        <taxon>Streptosporangium</taxon>
    </lineage>
</organism>
<dbReference type="RefSeq" id="WP_344906857.1">
    <property type="nucleotide sequence ID" value="NZ_BAAAWD010000029.1"/>
</dbReference>
<evidence type="ECO:0000313" key="2">
    <source>
        <dbReference type="EMBL" id="GAA3039178.1"/>
    </source>
</evidence>
<dbReference type="EMBL" id="BAAAWD010000029">
    <property type="protein sequence ID" value="GAA3039178.1"/>
    <property type="molecule type" value="Genomic_DNA"/>
</dbReference>
<reference evidence="3" key="1">
    <citation type="journal article" date="2019" name="Int. J. Syst. Evol. Microbiol.">
        <title>The Global Catalogue of Microorganisms (GCM) 10K type strain sequencing project: providing services to taxonomists for standard genome sequencing and annotation.</title>
        <authorList>
            <consortium name="The Broad Institute Genomics Platform"/>
            <consortium name="The Broad Institute Genome Sequencing Center for Infectious Disease"/>
            <person name="Wu L."/>
            <person name="Ma J."/>
        </authorList>
    </citation>
    <scope>NUCLEOTIDE SEQUENCE [LARGE SCALE GENOMIC DNA]</scope>
    <source>
        <strain evidence="3">JCM 3106</strain>
    </source>
</reference>
<proteinExistence type="predicted"/>
<gene>
    <name evidence="2" type="ORF">GCM10017559_79270</name>
</gene>
<dbReference type="Pfam" id="PF00583">
    <property type="entry name" value="Acetyltransf_1"/>
    <property type="match status" value="1"/>
</dbReference>
<dbReference type="Gene3D" id="3.40.630.30">
    <property type="match status" value="1"/>
</dbReference>
<dbReference type="SUPFAM" id="SSF55729">
    <property type="entry name" value="Acyl-CoA N-acyltransferases (Nat)"/>
    <property type="match status" value="1"/>
</dbReference>
<dbReference type="InterPro" id="IPR016181">
    <property type="entry name" value="Acyl_CoA_acyltransferase"/>
</dbReference>
<evidence type="ECO:0000259" key="1">
    <source>
        <dbReference type="Pfam" id="PF00583"/>
    </source>
</evidence>
<protein>
    <submittedName>
        <fullName evidence="2">GNAT family N-acetyltransferase</fullName>
    </submittedName>
</protein>
<dbReference type="Proteomes" id="UP001499930">
    <property type="component" value="Unassembled WGS sequence"/>
</dbReference>
<comment type="caution">
    <text evidence="2">The sequence shown here is derived from an EMBL/GenBank/DDBJ whole genome shotgun (WGS) entry which is preliminary data.</text>
</comment>